<dbReference type="CDD" id="cd00093">
    <property type="entry name" value="HTH_XRE"/>
    <property type="match status" value="1"/>
</dbReference>
<dbReference type="Gene3D" id="1.10.260.40">
    <property type="entry name" value="lambda repressor-like DNA-binding domains"/>
    <property type="match status" value="1"/>
</dbReference>
<dbReference type="AlphaFoldDB" id="A0A1W0CV15"/>
<accession>A0A1W0CV15</accession>
<dbReference type="Pfam" id="PF01381">
    <property type="entry name" value="HTH_3"/>
    <property type="match status" value="1"/>
</dbReference>
<comment type="caution">
    <text evidence="2">The sequence shown here is derived from an EMBL/GenBank/DDBJ whole genome shotgun (WGS) entry which is preliminary data.</text>
</comment>
<dbReference type="GO" id="GO:0003677">
    <property type="term" value="F:DNA binding"/>
    <property type="evidence" value="ECO:0007669"/>
    <property type="project" value="InterPro"/>
</dbReference>
<sequence length="194" mass="20746">MLAPVEGLMALNLVPVKLPFVVGRCDLLLCRNLHKSNVYMCGDFLLIDVRLREERDRLGLTQEVFADAAGAKRRTLVDWEKGVSSPTAVQLSALAAVGVDVQYVLTGQRKGSGFGESAVHQAVLDAVDLLSLEKKVDAVQLAKAVVKLVTKSAPSTESSASVQVAGDFNGQMVEGDAINTGTMNFGGKHRHKKS</sequence>
<evidence type="ECO:0000313" key="3">
    <source>
        <dbReference type="Proteomes" id="UP000192721"/>
    </source>
</evidence>
<evidence type="ECO:0000259" key="1">
    <source>
        <dbReference type="PROSITE" id="PS50943"/>
    </source>
</evidence>
<reference evidence="2 3" key="1">
    <citation type="submission" date="2017-02" db="EMBL/GenBank/DDBJ databases">
        <title>Chromobacterium haemolyticum H5244.</title>
        <authorList>
            <person name="Gulvik C.A."/>
        </authorList>
    </citation>
    <scope>NUCLEOTIDE SEQUENCE [LARGE SCALE GENOMIC DNA]</scope>
    <source>
        <strain evidence="2 3">H5244</strain>
    </source>
</reference>
<dbReference type="SMART" id="SM00530">
    <property type="entry name" value="HTH_XRE"/>
    <property type="match status" value="1"/>
</dbReference>
<organism evidence="2 3">
    <name type="scientific">Chromobacterium haemolyticum</name>
    <dbReference type="NCBI Taxonomy" id="394935"/>
    <lineage>
        <taxon>Bacteria</taxon>
        <taxon>Pseudomonadati</taxon>
        <taxon>Pseudomonadota</taxon>
        <taxon>Betaproteobacteria</taxon>
        <taxon>Neisseriales</taxon>
        <taxon>Chromobacteriaceae</taxon>
        <taxon>Chromobacterium</taxon>
    </lineage>
</organism>
<proteinExistence type="predicted"/>
<dbReference type="SUPFAM" id="SSF47413">
    <property type="entry name" value="lambda repressor-like DNA-binding domains"/>
    <property type="match status" value="1"/>
</dbReference>
<dbReference type="InterPro" id="IPR001387">
    <property type="entry name" value="Cro/C1-type_HTH"/>
</dbReference>
<evidence type="ECO:0000313" key="2">
    <source>
        <dbReference type="EMBL" id="OQS38606.1"/>
    </source>
</evidence>
<protein>
    <recommendedName>
        <fullName evidence="1">HTH cro/C1-type domain-containing protein</fullName>
    </recommendedName>
</protein>
<name>A0A1W0CV15_9NEIS</name>
<dbReference type="InterPro" id="IPR010982">
    <property type="entry name" value="Lambda_DNA-bd_dom_sf"/>
</dbReference>
<dbReference type="Proteomes" id="UP000192721">
    <property type="component" value="Unassembled WGS sequence"/>
</dbReference>
<dbReference type="EMBL" id="MUKV01000015">
    <property type="protein sequence ID" value="OQS38606.1"/>
    <property type="molecule type" value="Genomic_DNA"/>
</dbReference>
<gene>
    <name evidence="2" type="ORF">B0T45_12560</name>
</gene>
<feature type="domain" description="HTH cro/C1-type" evidence="1">
    <location>
        <begin position="51"/>
        <end position="104"/>
    </location>
</feature>
<dbReference type="PROSITE" id="PS50943">
    <property type="entry name" value="HTH_CROC1"/>
    <property type="match status" value="1"/>
</dbReference>